<accession>A0A0V0QBV5</accession>
<sequence>MNTQFKQNYEEGKIQDSDFGKITVCSTVGSDAFVNNNLLQFQQEGQQISPCQSLLNQNTFVQQNFNSIVTNRNKLTSTKQTLFDNAHNINTQEFTHQQQLQKNGKICQYRDISYNLQFQKHQQQHCLSKQVFAIQYPQFQNHQTQNEQYLQQPDKKYQQQLKKDLKDETLDIDKDLAYLEDSLKKALRPVQLNV</sequence>
<dbReference type="Proteomes" id="UP000054937">
    <property type="component" value="Unassembled WGS sequence"/>
</dbReference>
<dbReference type="EMBL" id="LDAU01000204">
    <property type="protein sequence ID" value="KRW99705.1"/>
    <property type="molecule type" value="Genomic_DNA"/>
</dbReference>
<name>A0A0V0QBV5_PSEPJ</name>
<evidence type="ECO:0000313" key="1">
    <source>
        <dbReference type="EMBL" id="KRW99705.1"/>
    </source>
</evidence>
<organism evidence="1 2">
    <name type="scientific">Pseudocohnilembus persalinus</name>
    <name type="common">Ciliate</name>
    <dbReference type="NCBI Taxonomy" id="266149"/>
    <lineage>
        <taxon>Eukaryota</taxon>
        <taxon>Sar</taxon>
        <taxon>Alveolata</taxon>
        <taxon>Ciliophora</taxon>
        <taxon>Intramacronucleata</taxon>
        <taxon>Oligohymenophorea</taxon>
        <taxon>Scuticociliatia</taxon>
        <taxon>Philasterida</taxon>
        <taxon>Pseudocohnilembidae</taxon>
        <taxon>Pseudocohnilembus</taxon>
    </lineage>
</organism>
<protein>
    <submittedName>
        <fullName evidence="1">Uncharacterized protein</fullName>
    </submittedName>
</protein>
<reference evidence="1 2" key="1">
    <citation type="journal article" date="2015" name="Sci. Rep.">
        <title>Genome of the facultative scuticociliatosis pathogen Pseudocohnilembus persalinus provides insight into its virulence through horizontal gene transfer.</title>
        <authorList>
            <person name="Xiong J."/>
            <person name="Wang G."/>
            <person name="Cheng J."/>
            <person name="Tian M."/>
            <person name="Pan X."/>
            <person name="Warren A."/>
            <person name="Jiang C."/>
            <person name="Yuan D."/>
            <person name="Miao W."/>
        </authorList>
    </citation>
    <scope>NUCLEOTIDE SEQUENCE [LARGE SCALE GENOMIC DNA]</scope>
    <source>
        <strain evidence="1">36N120E</strain>
    </source>
</reference>
<evidence type="ECO:0000313" key="2">
    <source>
        <dbReference type="Proteomes" id="UP000054937"/>
    </source>
</evidence>
<proteinExistence type="predicted"/>
<dbReference type="AlphaFoldDB" id="A0A0V0QBV5"/>
<dbReference type="InParanoid" id="A0A0V0QBV5"/>
<comment type="caution">
    <text evidence="1">The sequence shown here is derived from an EMBL/GenBank/DDBJ whole genome shotgun (WGS) entry which is preliminary data.</text>
</comment>
<keyword evidence="2" id="KW-1185">Reference proteome</keyword>
<gene>
    <name evidence="1" type="ORF">PPERSA_07782</name>
</gene>